<comment type="caution">
    <text evidence="1">The sequence shown here is derived from an EMBL/GenBank/DDBJ whole genome shotgun (WGS) entry which is preliminary data.</text>
</comment>
<reference evidence="1 2" key="1">
    <citation type="journal article" date="2023" name="Nucleic Acids Res.">
        <title>The hologenome of Daphnia magna reveals possible DNA methylation and microbiome-mediated evolution of the host genome.</title>
        <authorList>
            <person name="Chaturvedi A."/>
            <person name="Li X."/>
            <person name="Dhandapani V."/>
            <person name="Marshall H."/>
            <person name="Kissane S."/>
            <person name="Cuenca-Cambronero M."/>
            <person name="Asole G."/>
            <person name="Calvet F."/>
            <person name="Ruiz-Romero M."/>
            <person name="Marangio P."/>
            <person name="Guigo R."/>
            <person name="Rago D."/>
            <person name="Mirbahai L."/>
            <person name="Eastwood N."/>
            <person name="Colbourne J.K."/>
            <person name="Zhou J."/>
            <person name="Mallon E."/>
            <person name="Orsini L."/>
        </authorList>
    </citation>
    <scope>NUCLEOTIDE SEQUENCE [LARGE SCALE GENOMIC DNA]</scope>
    <source>
        <strain evidence="1">LRV0_1</strain>
    </source>
</reference>
<dbReference type="Proteomes" id="UP001234178">
    <property type="component" value="Unassembled WGS sequence"/>
</dbReference>
<evidence type="ECO:0000313" key="1">
    <source>
        <dbReference type="EMBL" id="KAK4029085.1"/>
    </source>
</evidence>
<protein>
    <submittedName>
        <fullName evidence="1">Uncharacterized protein</fullName>
    </submittedName>
</protein>
<accession>A0ABR0AVH7</accession>
<name>A0ABR0AVH7_9CRUS</name>
<keyword evidence="2" id="KW-1185">Reference proteome</keyword>
<gene>
    <name evidence="1" type="ORF">OUZ56_022095</name>
</gene>
<proteinExistence type="predicted"/>
<dbReference type="EMBL" id="JAOYFB010000039">
    <property type="protein sequence ID" value="KAK4029085.1"/>
    <property type="molecule type" value="Genomic_DNA"/>
</dbReference>
<organism evidence="1 2">
    <name type="scientific">Daphnia magna</name>
    <dbReference type="NCBI Taxonomy" id="35525"/>
    <lineage>
        <taxon>Eukaryota</taxon>
        <taxon>Metazoa</taxon>
        <taxon>Ecdysozoa</taxon>
        <taxon>Arthropoda</taxon>
        <taxon>Crustacea</taxon>
        <taxon>Branchiopoda</taxon>
        <taxon>Diplostraca</taxon>
        <taxon>Cladocera</taxon>
        <taxon>Anomopoda</taxon>
        <taxon>Daphniidae</taxon>
        <taxon>Daphnia</taxon>
    </lineage>
</organism>
<evidence type="ECO:0000313" key="2">
    <source>
        <dbReference type="Proteomes" id="UP001234178"/>
    </source>
</evidence>
<sequence>MKNFETQMLGCVATLFMNWRFRNLASNVSVEKKISTQLINTSPIVLRKKLVGKPENSATIFILLINLISRDIRLWQQVV</sequence>